<accession>A0ABT8SRH1</accession>
<gene>
    <name evidence="3" type="ORF">Q2T52_02400</name>
</gene>
<evidence type="ECO:0000256" key="2">
    <source>
        <dbReference type="SAM" id="Phobius"/>
    </source>
</evidence>
<name>A0ABT8SRH1_9HYPH</name>
<evidence type="ECO:0000313" key="4">
    <source>
        <dbReference type="Proteomes" id="UP001169006"/>
    </source>
</evidence>
<evidence type="ECO:0000313" key="3">
    <source>
        <dbReference type="EMBL" id="MDO1580936.1"/>
    </source>
</evidence>
<evidence type="ECO:0000256" key="1">
    <source>
        <dbReference type="SAM" id="MobiDB-lite"/>
    </source>
</evidence>
<feature type="region of interest" description="Disordered" evidence="1">
    <location>
        <begin position="1"/>
        <end position="29"/>
    </location>
</feature>
<feature type="compositionally biased region" description="Basic and acidic residues" evidence="1">
    <location>
        <begin position="1"/>
        <end position="20"/>
    </location>
</feature>
<keyword evidence="2" id="KW-1133">Transmembrane helix</keyword>
<protein>
    <submittedName>
        <fullName evidence="3">Uncharacterized protein</fullName>
    </submittedName>
</protein>
<organism evidence="3 4">
    <name type="scientific">Rhizobium oryzicola</name>
    <dbReference type="NCBI Taxonomy" id="1232668"/>
    <lineage>
        <taxon>Bacteria</taxon>
        <taxon>Pseudomonadati</taxon>
        <taxon>Pseudomonadota</taxon>
        <taxon>Alphaproteobacteria</taxon>
        <taxon>Hyphomicrobiales</taxon>
        <taxon>Rhizobiaceae</taxon>
        <taxon>Rhizobium/Agrobacterium group</taxon>
        <taxon>Rhizobium</taxon>
    </lineage>
</organism>
<keyword evidence="2" id="KW-0812">Transmembrane</keyword>
<keyword evidence="2" id="KW-0472">Membrane</keyword>
<keyword evidence="4" id="KW-1185">Reference proteome</keyword>
<feature type="transmembrane region" description="Helical" evidence="2">
    <location>
        <begin position="46"/>
        <end position="64"/>
    </location>
</feature>
<comment type="caution">
    <text evidence="3">The sequence shown here is derived from an EMBL/GenBank/DDBJ whole genome shotgun (WGS) entry which is preliminary data.</text>
</comment>
<proteinExistence type="predicted"/>
<dbReference type="EMBL" id="JAUKWQ010000001">
    <property type="protein sequence ID" value="MDO1580936.1"/>
    <property type="molecule type" value="Genomic_DNA"/>
</dbReference>
<reference evidence="3" key="1">
    <citation type="journal article" date="2015" name="Int. J. Syst. Evol. Microbiol.">
        <title>Rhizobium oryzicola sp. nov., potential plant-growth-promoting endophytic bacteria isolated from rice roots.</title>
        <authorList>
            <person name="Zhang X.X."/>
            <person name="Gao J.S."/>
            <person name="Cao Y.H."/>
            <person name="Sheirdil R.A."/>
            <person name="Wang X.C."/>
            <person name="Zhang L."/>
        </authorList>
    </citation>
    <scope>NUCLEOTIDE SEQUENCE</scope>
    <source>
        <strain evidence="3">05753</strain>
    </source>
</reference>
<dbReference type="Proteomes" id="UP001169006">
    <property type="component" value="Unassembled WGS sequence"/>
</dbReference>
<sequence>MDHWQRHLDNNREHDRREQQMAEDYQESLSVTPKEHARVLGETNRALLIMLVVVFVVAALAVTFY</sequence>
<reference evidence="3" key="2">
    <citation type="submission" date="2023-07" db="EMBL/GenBank/DDBJ databases">
        <authorList>
            <person name="Sun H."/>
        </authorList>
    </citation>
    <scope>NUCLEOTIDE SEQUENCE</scope>
    <source>
        <strain evidence="3">05753</strain>
    </source>
</reference>
<dbReference type="RefSeq" id="WP_302075077.1">
    <property type="nucleotide sequence ID" value="NZ_JAUKWQ010000001.1"/>
</dbReference>